<keyword evidence="1" id="KW-0542">Nucleomorph</keyword>
<dbReference type="EMBL" id="AB996600">
    <property type="protein sequence ID" value="BAS01543.1"/>
    <property type="molecule type" value="Genomic_DNA"/>
</dbReference>
<sequence length="108" mass="12732">MLFCNICNSLIYFHKAELNSLICNVCKNQKKSTKKLIIKYKNWTPGSHDLVWTFNNIKMGLCSFTPIISKFRCIKCSCNNFFFFLKKNNGLLLYFFCTKCKTVYIKKV</sequence>
<accession>A0A0H5BHC6</accession>
<proteinExistence type="predicted"/>
<organism evidence="1">
    <name type="scientific">Lotharella vacuolata</name>
    <dbReference type="NCBI Taxonomy" id="74820"/>
    <lineage>
        <taxon>Eukaryota</taxon>
        <taxon>Sar</taxon>
        <taxon>Rhizaria</taxon>
        <taxon>Cercozoa</taxon>
        <taxon>Chlorarachniophyceae</taxon>
        <taxon>Lotharella</taxon>
    </lineage>
</organism>
<reference evidence="1" key="1">
    <citation type="journal article" date="2015" name="Genome Biol. Evol.">
        <title>Nucleomorph Genome Sequences of Two Chlorarachniophytes, Amorphochlora amoebiformis and Lotharella vacuolata.</title>
        <authorList>
            <person name="Suzuki S."/>
            <person name="Shirato S."/>
            <person name="Hirakawa Y."/>
            <person name="Ishida K."/>
        </authorList>
    </citation>
    <scope>NUCLEOTIDE SEQUENCE</scope>
    <source>
        <strain evidence="1">CCMP240</strain>
    </source>
</reference>
<geneLocation type="nucleomorph" evidence="1"/>
<dbReference type="AlphaFoldDB" id="A0A0H5BHC6"/>
<name>A0A0H5BHC6_9EUKA</name>
<evidence type="ECO:0000313" key="1">
    <source>
        <dbReference type="EMBL" id="BAS01543.1"/>
    </source>
</evidence>
<protein>
    <submittedName>
        <fullName evidence="1">Uncharacterized protein</fullName>
    </submittedName>
</protein>